<dbReference type="InterPro" id="IPR000719">
    <property type="entry name" value="Prot_kinase_dom"/>
</dbReference>
<keyword evidence="1" id="KW-0808">Transferase</keyword>
<dbReference type="GO" id="GO:0005634">
    <property type="term" value="C:nucleus"/>
    <property type="evidence" value="ECO:0007669"/>
    <property type="project" value="TreeGrafter"/>
</dbReference>
<evidence type="ECO:0000256" key="4">
    <source>
        <dbReference type="ARBA" id="ARBA00022840"/>
    </source>
</evidence>
<dbReference type="Pfam" id="PF00069">
    <property type="entry name" value="Pkinase"/>
    <property type="match status" value="1"/>
</dbReference>
<name>A0A7R9LAF4_9ACAR</name>
<dbReference type="SUPFAM" id="SSF56112">
    <property type="entry name" value="Protein kinase-like (PK-like)"/>
    <property type="match status" value="1"/>
</dbReference>
<dbReference type="OrthoDB" id="6512348at2759"/>
<keyword evidence="3" id="KW-0418">Kinase</keyword>
<dbReference type="PROSITE" id="PS50011">
    <property type="entry name" value="PROTEIN_KINASE_DOM"/>
    <property type="match status" value="1"/>
</dbReference>
<dbReference type="Gene3D" id="1.10.510.10">
    <property type="entry name" value="Transferase(Phosphotransferase) domain 1"/>
    <property type="match status" value="1"/>
</dbReference>
<reference evidence="6" key="1">
    <citation type="submission" date="2020-11" db="EMBL/GenBank/DDBJ databases">
        <authorList>
            <person name="Tran Van P."/>
        </authorList>
    </citation>
    <scope>NUCLEOTIDE SEQUENCE</scope>
</reference>
<dbReference type="Gene3D" id="3.30.200.20">
    <property type="entry name" value="Phosphorylase Kinase, domain 1"/>
    <property type="match status" value="1"/>
</dbReference>
<protein>
    <recommendedName>
        <fullName evidence="5">Protein kinase domain-containing protein</fullName>
    </recommendedName>
</protein>
<evidence type="ECO:0000256" key="3">
    <source>
        <dbReference type="ARBA" id="ARBA00022777"/>
    </source>
</evidence>
<evidence type="ECO:0000259" key="5">
    <source>
        <dbReference type="PROSITE" id="PS50011"/>
    </source>
</evidence>
<organism evidence="6">
    <name type="scientific">Medioppia subpectinata</name>
    <dbReference type="NCBI Taxonomy" id="1979941"/>
    <lineage>
        <taxon>Eukaryota</taxon>
        <taxon>Metazoa</taxon>
        <taxon>Ecdysozoa</taxon>
        <taxon>Arthropoda</taxon>
        <taxon>Chelicerata</taxon>
        <taxon>Arachnida</taxon>
        <taxon>Acari</taxon>
        <taxon>Acariformes</taxon>
        <taxon>Sarcoptiformes</taxon>
        <taxon>Oribatida</taxon>
        <taxon>Brachypylina</taxon>
        <taxon>Oppioidea</taxon>
        <taxon>Oppiidae</taxon>
        <taxon>Medioppia</taxon>
    </lineage>
</organism>
<keyword evidence="7" id="KW-1185">Reference proteome</keyword>
<dbReference type="InterPro" id="IPR011009">
    <property type="entry name" value="Kinase-like_dom_sf"/>
</dbReference>
<proteinExistence type="predicted"/>
<accession>A0A7R9LAF4</accession>
<feature type="domain" description="Protein kinase" evidence="5">
    <location>
        <begin position="9"/>
        <end position="289"/>
    </location>
</feature>
<dbReference type="PANTHER" id="PTHR11042">
    <property type="entry name" value="EUKARYOTIC TRANSLATION INITIATION FACTOR 2-ALPHA KINASE EIF2-ALPHA KINASE -RELATED"/>
    <property type="match status" value="1"/>
</dbReference>
<evidence type="ECO:0000256" key="1">
    <source>
        <dbReference type="ARBA" id="ARBA00022679"/>
    </source>
</evidence>
<sequence>MKIVNIDEFNELNLLGRGEFGTVYKVVNKLDGEVKAIKIVHLQAISDEHRHQVLKEIKSLAKVRSRYVVQYHNSWLDTNRLYIQMEYCPQSLRLVLADKALAFGRQSAEPMNPLEYYKSCEIFKELLESVQYLHERRPPIIHRNLKPENVLTVNGLDGDHRSRRFIKLGDFGLANVYLRANHVNNDSLRYRAPELMTGALWYVAPEVFSGYNDSHKLDMWSLARIGTELFDVDPCEMTVDTYPDDHVLNGPVVRLHRMLQLMMNWPVFDDRPECRQVLAKRNEWSIDKP</sequence>
<keyword evidence="4" id="KW-0067">ATP-binding</keyword>
<dbReference type="Proteomes" id="UP000759131">
    <property type="component" value="Unassembled WGS sequence"/>
</dbReference>
<dbReference type="GO" id="GO:0005829">
    <property type="term" value="C:cytosol"/>
    <property type="evidence" value="ECO:0007669"/>
    <property type="project" value="TreeGrafter"/>
</dbReference>
<evidence type="ECO:0000313" key="7">
    <source>
        <dbReference type="Proteomes" id="UP000759131"/>
    </source>
</evidence>
<evidence type="ECO:0000256" key="2">
    <source>
        <dbReference type="ARBA" id="ARBA00022741"/>
    </source>
</evidence>
<dbReference type="EMBL" id="CAJPIZ010020350">
    <property type="protein sequence ID" value="CAG2117256.1"/>
    <property type="molecule type" value="Genomic_DNA"/>
</dbReference>
<dbReference type="PANTHER" id="PTHR11042:SF136">
    <property type="entry name" value="EIF-2-ALPHA KINASE GCN2"/>
    <property type="match status" value="1"/>
</dbReference>
<dbReference type="EMBL" id="OC874925">
    <property type="protein sequence ID" value="CAD7638029.1"/>
    <property type="molecule type" value="Genomic_DNA"/>
</dbReference>
<evidence type="ECO:0000313" key="6">
    <source>
        <dbReference type="EMBL" id="CAD7638029.1"/>
    </source>
</evidence>
<gene>
    <name evidence="6" type="ORF">OSB1V03_LOCUS17209</name>
</gene>
<dbReference type="InterPro" id="IPR050339">
    <property type="entry name" value="CC_SR_Kinase"/>
</dbReference>
<dbReference type="GO" id="GO:0005524">
    <property type="term" value="F:ATP binding"/>
    <property type="evidence" value="ECO:0007669"/>
    <property type="project" value="UniProtKB-KW"/>
</dbReference>
<dbReference type="AlphaFoldDB" id="A0A7R9LAF4"/>
<dbReference type="GO" id="GO:0004694">
    <property type="term" value="F:eukaryotic translation initiation factor 2alpha kinase activity"/>
    <property type="evidence" value="ECO:0007669"/>
    <property type="project" value="TreeGrafter"/>
</dbReference>
<keyword evidence="2" id="KW-0547">Nucleotide-binding</keyword>